<evidence type="ECO:0000313" key="3">
    <source>
        <dbReference type="Proteomes" id="UP000245938"/>
    </source>
</evidence>
<evidence type="ECO:0000256" key="1">
    <source>
        <dbReference type="SAM" id="MobiDB-lite"/>
    </source>
</evidence>
<feature type="compositionally biased region" description="Basic and acidic residues" evidence="1">
    <location>
        <begin position="166"/>
        <end position="175"/>
    </location>
</feature>
<feature type="compositionally biased region" description="Polar residues" evidence="1">
    <location>
        <begin position="155"/>
        <end position="165"/>
    </location>
</feature>
<dbReference type="RefSeq" id="WP_109305969.1">
    <property type="nucleotide sequence ID" value="NZ_BJUF01000028.1"/>
</dbReference>
<feature type="compositionally biased region" description="Polar residues" evidence="1">
    <location>
        <begin position="110"/>
        <end position="120"/>
    </location>
</feature>
<proteinExistence type="predicted"/>
<evidence type="ECO:0000313" key="2">
    <source>
        <dbReference type="EMBL" id="PWI25340.1"/>
    </source>
</evidence>
<dbReference type="Proteomes" id="UP000245938">
    <property type="component" value="Unassembled WGS sequence"/>
</dbReference>
<dbReference type="InterPro" id="IPR013783">
    <property type="entry name" value="Ig-like_fold"/>
</dbReference>
<gene>
    <name evidence="2" type="ORF">DEX24_08340</name>
</gene>
<sequence>MKKVFKRKVLYIVSIILLIFSSFAISFANSKEAIPKNPLLEESSELPKELILTGVDGKESIQAHKGPTNSEDPELQRETTTLNNEEKESDSSDREVSKEVVKEKKEKQQPFENNQQESNTDSEKVNSNDISSNNSKGKTAEIPKEVNHSKKEGNDSNVNREQSTPQEKEDEKPTSDDIEIVQGEKEENPYFITSIKDGEMVSKKEYTFSITQKNKNSQVKKTAISLNANLLNDFSGQVELIQGKNTIEITIIYDDEKKTMVQRSYEVFFIENKLVIQTNLIDEYKTSEKVIYFTAQARFNEESIEPEVSLEGTTLVKTVDGQYKASLNEGRNEFVIEVERAGEKKQQVLHIIYEEKQSKIVIETDLRNMQTTNAEITFYARATIDDHEIPLIAKLNNKQLKEKNHYFSDLLQEGKNTITVESEFEGDQKRLTYTIYYTAPVDDNNSNIVPDDENGPIIRTDLKNNIQVNGTVKNIAIWATDANEQRIFASNLNVLVNNKKATLIWDDQERTSYKLKLQQGKNNVVIKAWDKEGRITTKSFTVYAKNIDSGDVIGHATISIDGSTVGLGSIVPPTTVELYEGKNGAYILDAFLKANGFTYSSTGTLDSSFYLAVLKKQGLTNGIKLPSDILKDLEKNEVDYDVENYVEGELGEFDFTPISGWLYSINGDFPNYGFSDAVFLDGDVIEIRYTVLLGGDSGYGNGGAK</sequence>
<feature type="compositionally biased region" description="Polar residues" evidence="1">
    <location>
        <begin position="127"/>
        <end position="137"/>
    </location>
</feature>
<accession>A0A2U3ALD5</accession>
<feature type="compositionally biased region" description="Basic and acidic residues" evidence="1">
    <location>
        <begin position="138"/>
        <end position="154"/>
    </location>
</feature>
<name>A0A2U3ALD5_9BACL</name>
<protein>
    <submittedName>
        <fullName evidence="2">Uncharacterized protein</fullName>
    </submittedName>
</protein>
<dbReference type="OrthoDB" id="1938099at2"/>
<reference evidence="2 3" key="1">
    <citation type="submission" date="2018-05" db="EMBL/GenBank/DDBJ databases">
        <title>Kurthia sibirica genome sequence.</title>
        <authorList>
            <person name="Maclea K.S."/>
            <person name="Goen A.E."/>
        </authorList>
    </citation>
    <scope>NUCLEOTIDE SEQUENCE [LARGE SCALE GENOMIC DNA]</scope>
    <source>
        <strain evidence="2 3">ATCC 49154</strain>
    </source>
</reference>
<feature type="compositionally biased region" description="Basic and acidic residues" evidence="1">
    <location>
        <begin position="84"/>
        <end position="109"/>
    </location>
</feature>
<organism evidence="2 3">
    <name type="scientific">Kurthia sibirica</name>
    <dbReference type="NCBI Taxonomy" id="202750"/>
    <lineage>
        <taxon>Bacteria</taxon>
        <taxon>Bacillati</taxon>
        <taxon>Bacillota</taxon>
        <taxon>Bacilli</taxon>
        <taxon>Bacillales</taxon>
        <taxon>Caryophanaceae</taxon>
        <taxon>Kurthia</taxon>
    </lineage>
</organism>
<keyword evidence="3" id="KW-1185">Reference proteome</keyword>
<feature type="region of interest" description="Disordered" evidence="1">
    <location>
        <begin position="57"/>
        <end position="186"/>
    </location>
</feature>
<dbReference type="EMBL" id="QFVR01000009">
    <property type="protein sequence ID" value="PWI25340.1"/>
    <property type="molecule type" value="Genomic_DNA"/>
</dbReference>
<comment type="caution">
    <text evidence="2">The sequence shown here is derived from an EMBL/GenBank/DDBJ whole genome shotgun (WGS) entry which is preliminary data.</text>
</comment>
<dbReference type="AlphaFoldDB" id="A0A2U3ALD5"/>
<dbReference type="Gene3D" id="2.60.40.10">
    <property type="entry name" value="Immunoglobulins"/>
    <property type="match status" value="1"/>
</dbReference>